<name>A0A1M5V4V6_9BRAD</name>
<dbReference type="Proteomes" id="UP000190675">
    <property type="component" value="Chromosome I"/>
</dbReference>
<evidence type="ECO:0000313" key="1">
    <source>
        <dbReference type="EMBL" id="SHH70226.1"/>
    </source>
</evidence>
<dbReference type="RefSeq" id="WP_079572498.1">
    <property type="nucleotide sequence ID" value="NZ_LT670818.1"/>
</dbReference>
<proteinExistence type="predicted"/>
<protein>
    <submittedName>
        <fullName evidence="1">Uncharacterized protein</fullName>
    </submittedName>
</protein>
<organism evidence="1 2">
    <name type="scientific">Bradyrhizobium erythrophlei</name>
    <dbReference type="NCBI Taxonomy" id="1437360"/>
    <lineage>
        <taxon>Bacteria</taxon>
        <taxon>Pseudomonadati</taxon>
        <taxon>Pseudomonadota</taxon>
        <taxon>Alphaproteobacteria</taxon>
        <taxon>Hyphomicrobiales</taxon>
        <taxon>Nitrobacteraceae</taxon>
        <taxon>Bradyrhizobium</taxon>
    </lineage>
</organism>
<dbReference type="EMBL" id="LT670818">
    <property type="protein sequence ID" value="SHH70226.1"/>
    <property type="molecule type" value="Genomic_DNA"/>
</dbReference>
<reference evidence="1 2" key="1">
    <citation type="submission" date="2016-11" db="EMBL/GenBank/DDBJ databases">
        <authorList>
            <person name="Jaros S."/>
            <person name="Januszkiewicz K."/>
            <person name="Wedrychowicz H."/>
        </authorList>
    </citation>
    <scope>NUCLEOTIDE SEQUENCE [LARGE SCALE GENOMIC DNA]</scope>
    <source>
        <strain evidence="1 2">GAS242</strain>
    </source>
</reference>
<gene>
    <name evidence="1" type="ORF">SAMN05444169_8908</name>
</gene>
<accession>A0A1M5V4V6</accession>
<evidence type="ECO:0000313" key="2">
    <source>
        <dbReference type="Proteomes" id="UP000190675"/>
    </source>
</evidence>
<sequence length="79" mass="8742">MKDPDYGMRVSGDIETLLEHKDAGRELVVADHESLPGHEASGILFRLTELPDGTDFFRIFALTALGKIQILSPYHSSSK</sequence>
<dbReference type="AlphaFoldDB" id="A0A1M5V4V6"/>